<sequence>MLPAELADSPADRQVIEREVAMVPLVLAERFLLDQTPEADEVKLARLYLDQEQYILGRDLHVDVIVPILGAHFEQDIDSGAYSVVGIDEDLRLALSAEDNIPTSDLVTAAHATHALVIRDSTAVIGGHGFYFVVDPSPETKDLIDRFFEGAAIELPAGTTFVQVAARPLGWVGQFEVRRGGVYTHLLRDYPVRMDKAANIQSWLMVDPDQSERIAHDVQALAESHPSVRVAARRLVRSRDRDDDEDRIIDLCIGLEAMLGTGSGETVHRLSIRAAAILGPLGWGKSRAVYDLVRDVYSYRSRVVHGTPGPHKKDLLEVDGIPMHASRVAIAALCAILHIALSQPGFKPDHVDNDFIFGAFDRSAEGLTEN</sequence>
<proteinExistence type="predicted"/>
<name>A0A1C4YTH0_9ACTN</name>
<dbReference type="Proteomes" id="UP000198864">
    <property type="component" value="Unassembled WGS sequence"/>
</dbReference>
<reference evidence="1 2" key="1">
    <citation type="submission" date="2016-06" db="EMBL/GenBank/DDBJ databases">
        <authorList>
            <person name="Kjaerup R.B."/>
            <person name="Dalgaard T.S."/>
            <person name="Juul-Madsen H.R."/>
        </authorList>
    </citation>
    <scope>NUCLEOTIDE SEQUENCE [LARGE SCALE GENOMIC DNA]</scope>
    <source>
        <strain evidence="1 2">DSM 44871</strain>
    </source>
</reference>
<accession>A0A1C4YTH0</accession>
<dbReference type="EMBL" id="FMCR01000004">
    <property type="protein sequence ID" value="SCF23954.1"/>
    <property type="molecule type" value="Genomic_DNA"/>
</dbReference>
<protein>
    <submittedName>
        <fullName evidence="1">Uncharacterized protein</fullName>
    </submittedName>
</protein>
<organism evidence="1 2">
    <name type="scientific">Micromonospora saelicesensis</name>
    <dbReference type="NCBI Taxonomy" id="285676"/>
    <lineage>
        <taxon>Bacteria</taxon>
        <taxon>Bacillati</taxon>
        <taxon>Actinomycetota</taxon>
        <taxon>Actinomycetes</taxon>
        <taxon>Micromonosporales</taxon>
        <taxon>Micromonosporaceae</taxon>
        <taxon>Micromonospora</taxon>
    </lineage>
</organism>
<gene>
    <name evidence="1" type="ORF">GA0070561_4583</name>
</gene>
<evidence type="ECO:0000313" key="2">
    <source>
        <dbReference type="Proteomes" id="UP000198864"/>
    </source>
</evidence>
<dbReference type="AlphaFoldDB" id="A0A1C4YTH0"/>
<evidence type="ECO:0000313" key="1">
    <source>
        <dbReference type="EMBL" id="SCF23954.1"/>
    </source>
</evidence>